<name>A0A1M5E3Z3_9BACE</name>
<dbReference type="RefSeq" id="WP_025075663.1">
    <property type="nucleotide sequence ID" value="NZ_FQVD01000032.1"/>
</dbReference>
<dbReference type="OrthoDB" id="1044653at2"/>
<dbReference type="EMBL" id="FQVD01000032">
    <property type="protein sequence ID" value="SHF73968.1"/>
    <property type="molecule type" value="Genomic_DNA"/>
</dbReference>
<organism evidence="2 3">
    <name type="scientific">Bacteroides faecichinchillae</name>
    <dbReference type="NCBI Taxonomy" id="871325"/>
    <lineage>
        <taxon>Bacteria</taxon>
        <taxon>Pseudomonadati</taxon>
        <taxon>Bacteroidota</taxon>
        <taxon>Bacteroidia</taxon>
        <taxon>Bacteroidales</taxon>
        <taxon>Bacteroidaceae</taxon>
        <taxon>Bacteroides</taxon>
    </lineage>
</organism>
<dbReference type="PROSITE" id="PS51257">
    <property type="entry name" value="PROKAR_LIPOPROTEIN"/>
    <property type="match status" value="1"/>
</dbReference>
<gene>
    <name evidence="2" type="ORF">SAMN05444349_13233</name>
</gene>
<accession>A0A1M5E3Z3</accession>
<evidence type="ECO:0000256" key="1">
    <source>
        <dbReference type="SAM" id="SignalP"/>
    </source>
</evidence>
<sequence>MKTKTLLGFLFLLATVLSLTSCQDNTEIILFSGSELNNETGTCTNTVSNATLYLNGSLSMDIGIANGKGGYSAHSSDETIVTAIVKNDRLLLNAHDKKGKTKVTISDKDGNSAKLPVEVSYGVASLYGRTEQISVIVDNVYWKDEELQEAVREELRSYSFLKQGNECILQPEDVNTYLKENSKGKFTLETGNEEGKREGIYQIKIDDTLTGDFGYTFEFTYNDNNEKHTFFLNPKLKSASVKSVAPAPILFVEDITDIQPVTSVQLPENSRVIYVFYSNLMQLRPL</sequence>
<feature type="chain" id="PRO_5030031357" description="Lipoprotein" evidence="1">
    <location>
        <begin position="21"/>
        <end position="286"/>
    </location>
</feature>
<reference evidence="2 3" key="1">
    <citation type="submission" date="2016-11" db="EMBL/GenBank/DDBJ databases">
        <authorList>
            <person name="Jaros S."/>
            <person name="Januszkiewicz K."/>
            <person name="Wedrychowicz H."/>
        </authorList>
    </citation>
    <scope>NUCLEOTIDE SEQUENCE [LARGE SCALE GENOMIC DNA]</scope>
    <source>
        <strain evidence="2 3">DSM 26883</strain>
    </source>
</reference>
<evidence type="ECO:0000313" key="3">
    <source>
        <dbReference type="Proteomes" id="UP000184436"/>
    </source>
</evidence>
<protein>
    <recommendedName>
        <fullName evidence="4">Lipoprotein</fullName>
    </recommendedName>
</protein>
<keyword evidence="1" id="KW-0732">Signal</keyword>
<evidence type="ECO:0008006" key="4">
    <source>
        <dbReference type="Google" id="ProtNLM"/>
    </source>
</evidence>
<evidence type="ECO:0000313" key="2">
    <source>
        <dbReference type="EMBL" id="SHF73968.1"/>
    </source>
</evidence>
<proteinExistence type="predicted"/>
<feature type="signal peptide" evidence="1">
    <location>
        <begin position="1"/>
        <end position="20"/>
    </location>
</feature>
<keyword evidence="3" id="KW-1185">Reference proteome</keyword>
<dbReference type="Proteomes" id="UP000184436">
    <property type="component" value="Unassembled WGS sequence"/>
</dbReference>
<dbReference type="AlphaFoldDB" id="A0A1M5E3Z3"/>